<dbReference type="OrthoDB" id="4746642at2759"/>
<name>A0A2J6SWK3_9HELO</name>
<feature type="region of interest" description="Disordered" evidence="1">
    <location>
        <begin position="1"/>
        <end position="33"/>
    </location>
</feature>
<accession>A0A2J6SWK3</accession>
<sequence length="105" mass="11980">MAPSFARSVFKDSSDARMASRQTHFASLTPQEQTRQNMWAQTMIQRINPCPQGYEWNRIDAPSGYHCRGRNHFISDELLAEGKGGIYVVPGGKIKKMDPLWGPYY</sequence>
<keyword evidence="3" id="KW-1185">Reference proteome</keyword>
<dbReference type="Proteomes" id="UP000235371">
    <property type="component" value="Unassembled WGS sequence"/>
</dbReference>
<gene>
    <name evidence="2" type="ORF">K444DRAFT_488512</name>
</gene>
<evidence type="ECO:0000313" key="2">
    <source>
        <dbReference type="EMBL" id="PMD55155.1"/>
    </source>
</evidence>
<feature type="compositionally biased region" description="Polar residues" evidence="1">
    <location>
        <begin position="20"/>
        <end position="33"/>
    </location>
</feature>
<proteinExistence type="predicted"/>
<dbReference type="EMBL" id="KZ613856">
    <property type="protein sequence ID" value="PMD55155.1"/>
    <property type="molecule type" value="Genomic_DNA"/>
</dbReference>
<evidence type="ECO:0000313" key="3">
    <source>
        <dbReference type="Proteomes" id="UP000235371"/>
    </source>
</evidence>
<dbReference type="RefSeq" id="XP_024732059.1">
    <property type="nucleotide sequence ID" value="XM_024873166.1"/>
</dbReference>
<dbReference type="AlphaFoldDB" id="A0A2J6SWK3"/>
<organism evidence="2 3">
    <name type="scientific">Hyaloscypha bicolor E</name>
    <dbReference type="NCBI Taxonomy" id="1095630"/>
    <lineage>
        <taxon>Eukaryota</taxon>
        <taxon>Fungi</taxon>
        <taxon>Dikarya</taxon>
        <taxon>Ascomycota</taxon>
        <taxon>Pezizomycotina</taxon>
        <taxon>Leotiomycetes</taxon>
        <taxon>Helotiales</taxon>
        <taxon>Hyaloscyphaceae</taxon>
        <taxon>Hyaloscypha</taxon>
        <taxon>Hyaloscypha bicolor</taxon>
    </lineage>
</organism>
<dbReference type="InParanoid" id="A0A2J6SWK3"/>
<evidence type="ECO:0000256" key="1">
    <source>
        <dbReference type="SAM" id="MobiDB-lite"/>
    </source>
</evidence>
<feature type="non-terminal residue" evidence="2">
    <location>
        <position position="105"/>
    </location>
</feature>
<reference evidence="2 3" key="1">
    <citation type="submission" date="2016-04" db="EMBL/GenBank/DDBJ databases">
        <title>A degradative enzymes factory behind the ericoid mycorrhizal symbiosis.</title>
        <authorList>
            <consortium name="DOE Joint Genome Institute"/>
            <person name="Martino E."/>
            <person name="Morin E."/>
            <person name="Grelet G."/>
            <person name="Kuo A."/>
            <person name="Kohler A."/>
            <person name="Daghino S."/>
            <person name="Barry K."/>
            <person name="Choi C."/>
            <person name="Cichocki N."/>
            <person name="Clum A."/>
            <person name="Copeland A."/>
            <person name="Hainaut M."/>
            <person name="Haridas S."/>
            <person name="Labutti K."/>
            <person name="Lindquist E."/>
            <person name="Lipzen A."/>
            <person name="Khouja H.-R."/>
            <person name="Murat C."/>
            <person name="Ohm R."/>
            <person name="Olson A."/>
            <person name="Spatafora J."/>
            <person name="Veneault-Fourrey C."/>
            <person name="Henrissat B."/>
            <person name="Grigoriev I."/>
            <person name="Martin F."/>
            <person name="Perotto S."/>
        </authorList>
    </citation>
    <scope>NUCLEOTIDE SEQUENCE [LARGE SCALE GENOMIC DNA]</scope>
    <source>
        <strain evidence="2 3">E</strain>
    </source>
</reference>
<protein>
    <submittedName>
        <fullName evidence="2">Uncharacterized protein</fullName>
    </submittedName>
</protein>
<dbReference type="GeneID" id="36581246"/>